<dbReference type="EMBL" id="JAKVIN010000002">
    <property type="protein sequence ID" value="MCJ8148926.1"/>
    <property type="molecule type" value="Genomic_DNA"/>
</dbReference>
<name>A0ABT0CJW9_9HYPH</name>
<comment type="caution">
    <text evidence="1">The sequence shown here is derived from an EMBL/GenBank/DDBJ whole genome shotgun (WGS) entry which is preliminary data.</text>
</comment>
<dbReference type="RefSeq" id="WP_241599171.1">
    <property type="nucleotide sequence ID" value="NZ_JAKVIN010000002.1"/>
</dbReference>
<organism evidence="1 2">
    <name type="scientific">Shinella sedimenti</name>
    <dbReference type="NCBI Taxonomy" id="2919913"/>
    <lineage>
        <taxon>Bacteria</taxon>
        <taxon>Pseudomonadati</taxon>
        <taxon>Pseudomonadota</taxon>
        <taxon>Alphaproteobacteria</taxon>
        <taxon>Hyphomicrobiales</taxon>
        <taxon>Rhizobiaceae</taxon>
        <taxon>Shinella</taxon>
    </lineage>
</organism>
<dbReference type="Pfam" id="PF07370">
    <property type="entry name" value="DUF1489"/>
    <property type="match status" value="1"/>
</dbReference>
<protein>
    <submittedName>
        <fullName evidence="1">DUF1489 family protein</fullName>
    </submittedName>
</protein>
<evidence type="ECO:0000313" key="1">
    <source>
        <dbReference type="EMBL" id="MCJ8148926.1"/>
    </source>
</evidence>
<dbReference type="Proteomes" id="UP001201844">
    <property type="component" value="Unassembled WGS sequence"/>
</dbReference>
<evidence type="ECO:0000313" key="2">
    <source>
        <dbReference type="Proteomes" id="UP001201844"/>
    </source>
</evidence>
<dbReference type="InterPro" id="IPR008320">
    <property type="entry name" value="UCP032025"/>
</dbReference>
<proteinExistence type="predicted"/>
<reference evidence="1 2" key="1">
    <citation type="submission" date="2022-02" db="EMBL/GenBank/DDBJ databases">
        <title>Shinella B3.7 sp. nov., isolated from Sediment (Zhairuo Island).</title>
        <authorList>
            <person name="Chen G."/>
        </authorList>
    </citation>
    <scope>NUCLEOTIDE SEQUENCE [LARGE SCALE GENOMIC DNA]</scope>
    <source>
        <strain evidence="1 2">B3.7</strain>
    </source>
</reference>
<gene>
    <name evidence="1" type="ORF">MKI86_07225</name>
</gene>
<accession>A0ABT0CJW9</accession>
<sequence>MALHLIKLCVGADTIDDLREWVSERSLIAMAAGMEAHSSHITRMIPKRDQELLDGGSLYWVIKGQVQARQRLLDIKTFTDVDGISRCELVLGPEVIETAFQPRRAFQGWRYLTAEDAPRDLGNMGEGTADLPMELRRELAELGLL</sequence>
<dbReference type="PIRSF" id="PIRSF032025">
    <property type="entry name" value="UCP032025"/>
    <property type="match status" value="1"/>
</dbReference>
<keyword evidence="2" id="KW-1185">Reference proteome</keyword>